<reference evidence="7 8" key="1">
    <citation type="submission" date="2019-01" db="EMBL/GenBank/DDBJ databases">
        <title>Sequencing of cultivated peanut Arachis hypogaea provides insights into genome evolution and oil improvement.</title>
        <authorList>
            <person name="Chen X."/>
        </authorList>
    </citation>
    <scope>NUCLEOTIDE SEQUENCE [LARGE SCALE GENOMIC DNA]</scope>
    <source>
        <strain evidence="8">cv. Fuhuasheng</strain>
        <tissue evidence="7">Leaves</tissue>
    </source>
</reference>
<evidence type="ECO:0000313" key="7">
    <source>
        <dbReference type="EMBL" id="RYR62619.1"/>
    </source>
</evidence>
<dbReference type="Gene3D" id="2.60.40.420">
    <property type="entry name" value="Cupredoxins - blue copper proteins"/>
    <property type="match status" value="6"/>
</dbReference>
<comment type="caution">
    <text evidence="7">The sequence shown here is derived from an EMBL/GenBank/DDBJ whole genome shotgun (WGS) entry which is preliminary data.</text>
</comment>
<dbReference type="PANTHER" id="PTHR11709">
    <property type="entry name" value="MULTI-COPPER OXIDASE"/>
    <property type="match status" value="1"/>
</dbReference>
<evidence type="ECO:0000256" key="3">
    <source>
        <dbReference type="SAM" id="SignalP"/>
    </source>
</evidence>
<feature type="domain" description="Plastocyanin-like" evidence="5">
    <location>
        <begin position="950"/>
        <end position="1090"/>
    </location>
</feature>
<evidence type="ECO:0000259" key="6">
    <source>
        <dbReference type="Pfam" id="PF07732"/>
    </source>
</evidence>
<dbReference type="InterPro" id="IPR045087">
    <property type="entry name" value="Cu-oxidase_fam"/>
</dbReference>
<feature type="chain" id="PRO_5019350217" description="L-ascorbate oxidase" evidence="3">
    <location>
        <begin position="21"/>
        <end position="1164"/>
    </location>
</feature>
<evidence type="ECO:0000259" key="5">
    <source>
        <dbReference type="Pfam" id="PF07731"/>
    </source>
</evidence>
<feature type="signal peptide" evidence="3">
    <location>
        <begin position="1"/>
        <end position="20"/>
    </location>
</feature>
<dbReference type="EMBL" id="SDMP01000004">
    <property type="protein sequence ID" value="RYR62619.1"/>
    <property type="molecule type" value="Genomic_DNA"/>
</dbReference>
<dbReference type="InterPro" id="IPR011706">
    <property type="entry name" value="Cu-oxidase_C"/>
</dbReference>
<dbReference type="STRING" id="3818.A0A445DHG9"/>
<keyword evidence="8" id="KW-1185">Reference proteome</keyword>
<evidence type="ECO:0000256" key="1">
    <source>
        <dbReference type="ARBA" id="ARBA00010609"/>
    </source>
</evidence>
<feature type="domain" description="Plastocyanin-like" evidence="6">
    <location>
        <begin position="600"/>
        <end position="712"/>
    </location>
</feature>
<evidence type="ECO:0000256" key="2">
    <source>
        <dbReference type="ARBA" id="ARBA00023180"/>
    </source>
</evidence>
<feature type="domain" description="Plastocyanin-like" evidence="6">
    <location>
        <begin position="31"/>
        <end position="143"/>
    </location>
</feature>
<dbReference type="InterPro" id="IPR001117">
    <property type="entry name" value="Cu-oxidase_2nd"/>
</dbReference>
<dbReference type="Pfam" id="PF07731">
    <property type="entry name" value="Cu-oxidase_2"/>
    <property type="match status" value="2"/>
</dbReference>
<comment type="similarity">
    <text evidence="1">Belongs to the multicopper oxidase family.</text>
</comment>
<evidence type="ECO:0000259" key="4">
    <source>
        <dbReference type="Pfam" id="PF00394"/>
    </source>
</evidence>
<accession>A0A445DHG9</accession>
<dbReference type="InterPro" id="IPR008972">
    <property type="entry name" value="Cupredoxin"/>
</dbReference>
<dbReference type="GO" id="GO:0016491">
    <property type="term" value="F:oxidoreductase activity"/>
    <property type="evidence" value="ECO:0007669"/>
    <property type="project" value="InterPro"/>
</dbReference>
<keyword evidence="3" id="KW-0732">Signal</keyword>
<proteinExistence type="inferred from homology"/>
<organism evidence="7 8">
    <name type="scientific">Arachis hypogaea</name>
    <name type="common">Peanut</name>
    <dbReference type="NCBI Taxonomy" id="3818"/>
    <lineage>
        <taxon>Eukaryota</taxon>
        <taxon>Viridiplantae</taxon>
        <taxon>Streptophyta</taxon>
        <taxon>Embryophyta</taxon>
        <taxon>Tracheophyta</taxon>
        <taxon>Spermatophyta</taxon>
        <taxon>Magnoliopsida</taxon>
        <taxon>eudicotyledons</taxon>
        <taxon>Gunneridae</taxon>
        <taxon>Pentapetalae</taxon>
        <taxon>rosids</taxon>
        <taxon>fabids</taxon>
        <taxon>Fabales</taxon>
        <taxon>Fabaceae</taxon>
        <taxon>Papilionoideae</taxon>
        <taxon>50 kb inversion clade</taxon>
        <taxon>dalbergioids sensu lato</taxon>
        <taxon>Dalbergieae</taxon>
        <taxon>Pterocarpus clade</taxon>
        <taxon>Arachis</taxon>
    </lineage>
</organism>
<dbReference type="InterPro" id="IPR011707">
    <property type="entry name" value="Cu-oxidase-like_N"/>
</dbReference>
<evidence type="ECO:0008006" key="9">
    <source>
        <dbReference type="Google" id="ProtNLM"/>
    </source>
</evidence>
<evidence type="ECO:0000313" key="8">
    <source>
        <dbReference type="Proteomes" id="UP000289738"/>
    </source>
</evidence>
<feature type="domain" description="Plastocyanin-like" evidence="5">
    <location>
        <begin position="381"/>
        <end position="521"/>
    </location>
</feature>
<dbReference type="Pfam" id="PF07732">
    <property type="entry name" value="Cu-oxidase_3"/>
    <property type="match status" value="2"/>
</dbReference>
<sequence length="1164" mass="131036">MARAAISVVMLCLFAATVIAEDPYVYYTWNVSYGTISPFGAPKQAILINDQFPGPEINCSSNNNIVVNVFNNLDEPLLFTWHGIQHRKNSWQEGTPGTMCPILPGTNFTYKFQVKDQIGTYFYYPSLGLHRTAGGIGGLRIFSRLLIPVPYPDPEAEHWFLIGDYYAKSHTALKQILDNGGSLGMPNGVLINGENVKHLHGDNKPQFTMKPGKTYKLRICNVGSKDSLNFRIQGHPMTLVETEGSHTVQNAYESLDVHVGQCFTVLITANQEPREYAVIASTRFTPYILEGKAIISYEGAKKHASLFLPLAPITWFWSLNQFRTFRWNLTASAARPNPQGSYHYGQINITRTIKIVNSVARDDSGKLRYAINGVSHVDPETPLKLAQYYGVADKVFQYNLISDSPDEYINKITVAPNVLNATFRDFVEIVFENPTVSVQSYNLDGYSFFLVGMEEGRWSPDKRESYNLLDAVSRHTVQVFPNSWSAILLTFDNAGMWNLRSENAENRYLGQQMYVSVLSPEKSLRDEYNLPLTQQVCGIVKDMPVPAPRIIYNKRGEKITKREKYISLEMARAAISVVMLCLFAATVIAEDPYVYYTWNVSYGTISPFGAPKQAILINDQFPGPEINCSSNNNIVVNVFNNLDEPLLFTWHGIQHRKNSWQEGTPGTMCPILPGTNFTYKFQVKDQIGTYFYYPSLGLHRTAGGIGGLRIFSRLLIPVPYPDPEAEHWFLIGDYYAKSHTALKQILDNGGSLGMPNGVLINGENVKHLHGDNKPQFTMKPGKTYKLRICNVGSKDSLNFRIQGHPMTLVETEGSHTVQNAYESLDVHVGQCFTVLITANQEPREYAVIASTRFTPYILEGKAIISYEGAKKHASLFLPLAPITWFWSLNQFRTFRWNLTASAARPNPQGSYHYGQINITRTIKIVNSVARDDSGKLRYAINGVSHVDPETPLKLAQYYGVADKVFQYNLISDSPDEYINKITVAPNVLNATFRDFVEIVFENPTVSVQSYNLDGYSFFLVGMEEGRWSPDKRESYNLLDAVSRHTVQVFPNSWSAILLTFDNAGMWNLRSENAENRYLGQQMYVSVLSPEKSLRDEYNLPLTQQVCGIVKDMPVPAPELIEEKLNNGELSNEESINGVAWEGAIYSHHGGRKVEPRQEGELQSS</sequence>
<gene>
    <name evidence="7" type="ORF">Ahy_A04g020328</name>
</gene>
<dbReference type="SUPFAM" id="SSF49503">
    <property type="entry name" value="Cupredoxins"/>
    <property type="match status" value="6"/>
</dbReference>
<dbReference type="PANTHER" id="PTHR11709:SF467">
    <property type="entry name" value="L-ASCORBATE OXIDASE-LIKE PROTEIN"/>
    <property type="match status" value="1"/>
</dbReference>
<dbReference type="Pfam" id="PF00394">
    <property type="entry name" value="Cu-oxidase"/>
    <property type="match status" value="2"/>
</dbReference>
<keyword evidence="2" id="KW-0325">Glycoprotein</keyword>
<protein>
    <recommendedName>
        <fullName evidence="9">L-ascorbate oxidase</fullName>
    </recommendedName>
</protein>
<feature type="domain" description="Plastocyanin-like" evidence="4">
    <location>
        <begin position="727"/>
        <end position="867"/>
    </location>
</feature>
<dbReference type="Proteomes" id="UP000289738">
    <property type="component" value="Chromosome A04"/>
</dbReference>
<feature type="domain" description="Plastocyanin-like" evidence="4">
    <location>
        <begin position="158"/>
        <end position="298"/>
    </location>
</feature>
<name>A0A445DHG9_ARAHY</name>
<dbReference type="GO" id="GO:0005507">
    <property type="term" value="F:copper ion binding"/>
    <property type="evidence" value="ECO:0007669"/>
    <property type="project" value="InterPro"/>
</dbReference>